<evidence type="ECO:0000313" key="7">
    <source>
        <dbReference type="EMBL" id="KAK2181548.1"/>
    </source>
</evidence>
<dbReference type="Pfam" id="PF04505">
    <property type="entry name" value="CD225"/>
    <property type="match status" value="1"/>
</dbReference>
<feature type="transmembrane region" description="Helical" evidence="6">
    <location>
        <begin position="29"/>
        <end position="49"/>
    </location>
</feature>
<accession>A0AAD9L1B9</accession>
<feature type="transmembrane region" description="Helical" evidence="6">
    <location>
        <begin position="78"/>
        <end position="99"/>
    </location>
</feature>
<gene>
    <name evidence="7" type="ORF">NP493_393g02015</name>
</gene>
<evidence type="ECO:0000256" key="3">
    <source>
        <dbReference type="ARBA" id="ARBA00022692"/>
    </source>
</evidence>
<sequence length="100" mass="10958">MFLLPGQKSHVVDMQSGRQRALNQPADGMTLSILSTIFCCIPIGVYAIVRSSQCRAANEKGDHETAEVKAKQARIARYISLAMGIITKAVIIFLIVYFAT</sequence>
<reference evidence="7" key="1">
    <citation type="journal article" date="2023" name="Mol. Biol. Evol.">
        <title>Third-Generation Sequencing Reveals the Adaptive Role of the Epigenome in Three Deep-Sea Polychaetes.</title>
        <authorList>
            <person name="Perez M."/>
            <person name="Aroh O."/>
            <person name="Sun Y."/>
            <person name="Lan Y."/>
            <person name="Juniper S.K."/>
            <person name="Young C.R."/>
            <person name="Angers B."/>
            <person name="Qian P.Y."/>
        </authorList>
    </citation>
    <scope>NUCLEOTIDE SEQUENCE</scope>
    <source>
        <strain evidence="7">R07B-5</strain>
    </source>
</reference>
<name>A0AAD9L1B9_RIDPI</name>
<protein>
    <submittedName>
        <fullName evidence="7">Uncharacterized protein</fullName>
    </submittedName>
</protein>
<dbReference type="EMBL" id="JAODUO010000392">
    <property type="protein sequence ID" value="KAK2181548.1"/>
    <property type="molecule type" value="Genomic_DNA"/>
</dbReference>
<dbReference type="Proteomes" id="UP001209878">
    <property type="component" value="Unassembled WGS sequence"/>
</dbReference>
<evidence type="ECO:0000256" key="4">
    <source>
        <dbReference type="ARBA" id="ARBA00022989"/>
    </source>
</evidence>
<dbReference type="GO" id="GO:0016020">
    <property type="term" value="C:membrane"/>
    <property type="evidence" value="ECO:0007669"/>
    <property type="project" value="UniProtKB-SubCell"/>
</dbReference>
<proteinExistence type="inferred from homology"/>
<dbReference type="AlphaFoldDB" id="A0AAD9L1B9"/>
<dbReference type="InterPro" id="IPR007593">
    <property type="entry name" value="CD225/Dispanin_fam"/>
</dbReference>
<evidence type="ECO:0000313" key="8">
    <source>
        <dbReference type="Proteomes" id="UP001209878"/>
    </source>
</evidence>
<evidence type="ECO:0000256" key="5">
    <source>
        <dbReference type="ARBA" id="ARBA00023136"/>
    </source>
</evidence>
<dbReference type="InterPro" id="IPR051423">
    <property type="entry name" value="CD225/Dispanin"/>
</dbReference>
<keyword evidence="4 6" id="KW-1133">Transmembrane helix</keyword>
<keyword evidence="8" id="KW-1185">Reference proteome</keyword>
<evidence type="ECO:0000256" key="1">
    <source>
        <dbReference type="ARBA" id="ARBA00004370"/>
    </source>
</evidence>
<organism evidence="7 8">
    <name type="scientific">Ridgeia piscesae</name>
    <name type="common">Tubeworm</name>
    <dbReference type="NCBI Taxonomy" id="27915"/>
    <lineage>
        <taxon>Eukaryota</taxon>
        <taxon>Metazoa</taxon>
        <taxon>Spiralia</taxon>
        <taxon>Lophotrochozoa</taxon>
        <taxon>Annelida</taxon>
        <taxon>Polychaeta</taxon>
        <taxon>Sedentaria</taxon>
        <taxon>Canalipalpata</taxon>
        <taxon>Sabellida</taxon>
        <taxon>Siboglinidae</taxon>
        <taxon>Ridgeia</taxon>
    </lineage>
</organism>
<comment type="subcellular location">
    <subcellularLocation>
        <location evidence="1">Membrane</location>
    </subcellularLocation>
</comment>
<comment type="similarity">
    <text evidence="2">Belongs to the CD225/Dispanin family.</text>
</comment>
<dbReference type="PANTHER" id="PTHR14948">
    <property type="entry name" value="NG5"/>
    <property type="match status" value="1"/>
</dbReference>
<evidence type="ECO:0000256" key="2">
    <source>
        <dbReference type="ARBA" id="ARBA00006843"/>
    </source>
</evidence>
<dbReference type="PANTHER" id="PTHR14948:SF25">
    <property type="entry name" value="DUF4190 DOMAIN-CONTAINING PROTEIN"/>
    <property type="match status" value="1"/>
</dbReference>
<evidence type="ECO:0000256" key="6">
    <source>
        <dbReference type="SAM" id="Phobius"/>
    </source>
</evidence>
<keyword evidence="3 6" id="KW-0812">Transmembrane</keyword>
<comment type="caution">
    <text evidence="7">The sequence shown here is derived from an EMBL/GenBank/DDBJ whole genome shotgun (WGS) entry which is preliminary data.</text>
</comment>
<keyword evidence="5 6" id="KW-0472">Membrane</keyword>